<reference evidence="2" key="1">
    <citation type="journal article" date="2015" name="Nature">
        <title>Complex archaea that bridge the gap between prokaryotes and eukaryotes.</title>
        <authorList>
            <person name="Spang A."/>
            <person name="Saw J.H."/>
            <person name="Jorgensen S.L."/>
            <person name="Zaremba-Niedzwiedzka K."/>
            <person name="Martijn J."/>
            <person name="Lind A.E."/>
            <person name="van Eijk R."/>
            <person name="Schleper C."/>
            <person name="Guy L."/>
            <person name="Ettema T.J."/>
        </authorList>
    </citation>
    <scope>NUCLEOTIDE SEQUENCE</scope>
</reference>
<evidence type="ECO:0000313" key="2">
    <source>
        <dbReference type="EMBL" id="KKM24297.1"/>
    </source>
</evidence>
<feature type="domain" description="Mannose-6-phosphate isomerase type II C-terminal" evidence="1">
    <location>
        <begin position="8"/>
        <end position="108"/>
    </location>
</feature>
<evidence type="ECO:0000259" key="1">
    <source>
        <dbReference type="Pfam" id="PF01050"/>
    </source>
</evidence>
<sequence>MKPYTEERPWGKFEQFTENERSTVKVIAIRRGGELSLQYHRKRREFWKILRGRPRVTIGNKTVIAKVGDEFIIPRRVKHRISAPTSKVEVLEVAFGFFDEMDIVRLKDRYDRR</sequence>
<dbReference type="GO" id="GO:0009298">
    <property type="term" value="P:GDP-mannose biosynthetic process"/>
    <property type="evidence" value="ECO:0007669"/>
    <property type="project" value="TreeGrafter"/>
</dbReference>
<dbReference type="Pfam" id="PF01050">
    <property type="entry name" value="MannoseP_isomer"/>
    <property type="match status" value="1"/>
</dbReference>
<dbReference type="GO" id="GO:0004475">
    <property type="term" value="F:mannose-1-phosphate guanylyltransferase (GTP) activity"/>
    <property type="evidence" value="ECO:0007669"/>
    <property type="project" value="TreeGrafter"/>
</dbReference>
<dbReference type="PANTHER" id="PTHR46390:SF1">
    <property type="entry name" value="MANNOSE-1-PHOSPHATE GUANYLYLTRANSFERASE"/>
    <property type="match status" value="1"/>
</dbReference>
<organism evidence="2">
    <name type="scientific">marine sediment metagenome</name>
    <dbReference type="NCBI Taxonomy" id="412755"/>
    <lineage>
        <taxon>unclassified sequences</taxon>
        <taxon>metagenomes</taxon>
        <taxon>ecological metagenomes</taxon>
    </lineage>
</organism>
<dbReference type="Gene3D" id="2.60.120.10">
    <property type="entry name" value="Jelly Rolls"/>
    <property type="match status" value="1"/>
</dbReference>
<protein>
    <recommendedName>
        <fullName evidence="1">Mannose-6-phosphate isomerase type II C-terminal domain-containing protein</fullName>
    </recommendedName>
</protein>
<dbReference type="PANTHER" id="PTHR46390">
    <property type="entry name" value="MANNOSE-1-PHOSPHATE GUANYLYLTRANSFERASE"/>
    <property type="match status" value="1"/>
</dbReference>
<dbReference type="EMBL" id="LAZR01012952">
    <property type="protein sequence ID" value="KKM24297.1"/>
    <property type="molecule type" value="Genomic_DNA"/>
</dbReference>
<dbReference type="InterPro" id="IPR014710">
    <property type="entry name" value="RmlC-like_jellyroll"/>
</dbReference>
<dbReference type="InterPro" id="IPR051161">
    <property type="entry name" value="Mannose-6P_isomerase_type2"/>
</dbReference>
<dbReference type="CDD" id="cd02213">
    <property type="entry name" value="cupin_PMI_typeII_C"/>
    <property type="match status" value="1"/>
</dbReference>
<proteinExistence type="predicted"/>
<dbReference type="AlphaFoldDB" id="A0A0F9I9Z1"/>
<dbReference type="GO" id="GO:0005976">
    <property type="term" value="P:polysaccharide metabolic process"/>
    <property type="evidence" value="ECO:0007669"/>
    <property type="project" value="InterPro"/>
</dbReference>
<dbReference type="InterPro" id="IPR011051">
    <property type="entry name" value="RmlC_Cupin_sf"/>
</dbReference>
<comment type="caution">
    <text evidence="2">The sequence shown here is derived from an EMBL/GenBank/DDBJ whole genome shotgun (WGS) entry which is preliminary data.</text>
</comment>
<name>A0A0F9I9Z1_9ZZZZ</name>
<dbReference type="SUPFAM" id="SSF51182">
    <property type="entry name" value="RmlC-like cupins"/>
    <property type="match status" value="1"/>
</dbReference>
<gene>
    <name evidence="2" type="ORF">LCGC14_1606540</name>
</gene>
<dbReference type="InterPro" id="IPR001538">
    <property type="entry name" value="Man6P_isomerase-2_C"/>
</dbReference>
<accession>A0A0F9I9Z1</accession>